<dbReference type="EC" id="1.1.5.2" evidence="5"/>
<comment type="caution">
    <text evidence="5">The sequence shown here is derived from an EMBL/GenBank/DDBJ whole genome shotgun (WGS) entry which is preliminary data.</text>
</comment>
<name>A0A7H4P2F5_9ENTR</name>
<evidence type="ECO:0000256" key="2">
    <source>
        <dbReference type="ARBA" id="ARBA00008156"/>
    </source>
</evidence>
<evidence type="ECO:0000256" key="1">
    <source>
        <dbReference type="ARBA" id="ARBA00001931"/>
    </source>
</evidence>
<dbReference type="PANTHER" id="PTHR32303">
    <property type="entry name" value="QUINOPROTEIN ALCOHOL DEHYDROGENASE (CYTOCHROME C)"/>
    <property type="match status" value="1"/>
</dbReference>
<dbReference type="Proteomes" id="UP000254571">
    <property type="component" value="Unassembled WGS sequence"/>
</dbReference>
<dbReference type="InterPro" id="IPR002372">
    <property type="entry name" value="PQQ_rpt_dom"/>
</dbReference>
<evidence type="ECO:0000256" key="3">
    <source>
        <dbReference type="ARBA" id="ARBA00023002"/>
    </source>
</evidence>
<evidence type="ECO:0000259" key="4">
    <source>
        <dbReference type="Pfam" id="PF01011"/>
    </source>
</evidence>
<dbReference type="InterPro" id="IPR011047">
    <property type="entry name" value="Quinoprotein_ADH-like_sf"/>
</dbReference>
<comment type="cofactor">
    <cofactor evidence="1">
        <name>pyrroloquinoline quinone</name>
        <dbReference type="ChEBI" id="CHEBI:58442"/>
    </cofactor>
</comment>
<organism evidence="5 6">
    <name type="scientific">Klebsiella grimontii</name>
    <dbReference type="NCBI Taxonomy" id="2058152"/>
    <lineage>
        <taxon>Bacteria</taxon>
        <taxon>Pseudomonadati</taxon>
        <taxon>Pseudomonadota</taxon>
        <taxon>Gammaproteobacteria</taxon>
        <taxon>Enterobacterales</taxon>
        <taxon>Enterobacteriaceae</taxon>
        <taxon>Klebsiella/Raoultella group</taxon>
        <taxon>Klebsiella</taxon>
    </lineage>
</organism>
<protein>
    <submittedName>
        <fullName evidence="5">Quinate/shikimate dehydrogenase</fullName>
        <ecNumber evidence="5">1.1.5.2</ecNumber>
    </submittedName>
</protein>
<proteinExistence type="inferred from homology"/>
<dbReference type="Gene3D" id="2.140.10.10">
    <property type="entry name" value="Quinoprotein alcohol dehydrogenase-like superfamily"/>
    <property type="match status" value="1"/>
</dbReference>
<evidence type="ECO:0000313" key="5">
    <source>
        <dbReference type="EMBL" id="STW06620.1"/>
    </source>
</evidence>
<dbReference type="PANTHER" id="PTHR32303:SF4">
    <property type="entry name" value="QUINOPROTEIN GLUCOSE DEHYDROGENASE"/>
    <property type="match status" value="1"/>
</dbReference>
<sequence>MDNTENSKRYHPTSTPVIMGHIAVLGGWVRDIVHGEPSGVVRAFDVRNGNVVWAWDVGQPENVTDPVKGRVYTLETPNVWTVPGFDKELNLIYLPTGNGPPDYWGGDRNAAKEKYGSSVVAVDASTGETKWVFQTVHHDIWDYDLPSQPVLFHMKNERGEEVPVLIQITKTGQIYVLDRRTGKPVTRVEERPVAHDGAEGEHLSATQPFLHRYAAAGRRAAHREIHVGRDAVRSADVPYRFQRIDVSGDVHAAVREAVYRMAEPAGRHELGRHHYR</sequence>
<keyword evidence="3 5" id="KW-0560">Oxidoreductase</keyword>
<accession>A0A7H4P2F5</accession>
<dbReference type="AlphaFoldDB" id="A0A7H4P2F5"/>
<dbReference type="SUPFAM" id="SSF50998">
    <property type="entry name" value="Quinoprotein alcohol dehydrogenase-like"/>
    <property type="match status" value="1"/>
</dbReference>
<evidence type="ECO:0000313" key="6">
    <source>
        <dbReference type="Proteomes" id="UP000254571"/>
    </source>
</evidence>
<dbReference type="GO" id="GO:0008876">
    <property type="term" value="F:quinoprotein glucose dehydrogenase activity"/>
    <property type="evidence" value="ECO:0007669"/>
    <property type="project" value="UniProtKB-EC"/>
</dbReference>
<dbReference type="Pfam" id="PF01011">
    <property type="entry name" value="PQQ"/>
    <property type="match status" value="1"/>
</dbReference>
<reference evidence="5 6" key="1">
    <citation type="submission" date="2018-06" db="EMBL/GenBank/DDBJ databases">
        <authorList>
            <consortium name="Pathogen Informatics"/>
            <person name="Doyle S."/>
        </authorList>
    </citation>
    <scope>NUCLEOTIDE SEQUENCE [LARGE SCALE GENOMIC DNA]</scope>
    <source>
        <strain evidence="5 6">NCTC9149</strain>
    </source>
</reference>
<dbReference type="EMBL" id="UGMX01000002">
    <property type="protein sequence ID" value="STW06620.1"/>
    <property type="molecule type" value="Genomic_DNA"/>
</dbReference>
<comment type="similarity">
    <text evidence="2">Belongs to the bacterial PQQ dehydrogenase family.</text>
</comment>
<feature type="domain" description="Pyrrolo-quinoline quinone repeat" evidence="4">
    <location>
        <begin position="5"/>
        <end position="223"/>
    </location>
</feature>
<gene>
    <name evidence="5" type="primary">gcd_1</name>
    <name evidence="5" type="ORF">NCTC9149_03041</name>
</gene>